<comment type="subcellular location">
    <subcellularLocation>
        <location evidence="1">Cell membrane</location>
        <topology evidence="1">Single-pass membrane protein</topology>
    </subcellularLocation>
</comment>
<dbReference type="Gene3D" id="1.20.5.3310">
    <property type="match status" value="1"/>
</dbReference>
<reference evidence="10" key="1">
    <citation type="submission" date="2018-06" db="EMBL/GenBank/DDBJ databases">
        <authorList>
            <person name="Zhirakovskaya E."/>
        </authorList>
    </citation>
    <scope>NUCLEOTIDE SEQUENCE</scope>
</reference>
<keyword evidence="3" id="KW-1003">Cell membrane</keyword>
<dbReference type="AlphaFoldDB" id="A0A3B1A5V0"/>
<keyword evidence="5" id="KW-0653">Protein transport</keyword>
<evidence type="ECO:0000256" key="3">
    <source>
        <dbReference type="ARBA" id="ARBA00022475"/>
    </source>
</evidence>
<evidence type="ECO:0000256" key="1">
    <source>
        <dbReference type="ARBA" id="ARBA00004162"/>
    </source>
</evidence>
<keyword evidence="7" id="KW-0811">Translocation</keyword>
<evidence type="ECO:0000256" key="5">
    <source>
        <dbReference type="ARBA" id="ARBA00022927"/>
    </source>
</evidence>
<dbReference type="NCBIfam" id="TIGR01411">
    <property type="entry name" value="tatAE"/>
    <property type="match status" value="1"/>
</dbReference>
<keyword evidence="4 9" id="KW-0812">Transmembrane</keyword>
<evidence type="ECO:0000256" key="6">
    <source>
        <dbReference type="ARBA" id="ARBA00022989"/>
    </source>
</evidence>
<evidence type="ECO:0000313" key="10">
    <source>
        <dbReference type="EMBL" id="VAW94977.1"/>
    </source>
</evidence>
<evidence type="ECO:0000256" key="4">
    <source>
        <dbReference type="ARBA" id="ARBA00022692"/>
    </source>
</evidence>
<dbReference type="HAMAP" id="MF_00236">
    <property type="entry name" value="TatA_E"/>
    <property type="match status" value="1"/>
</dbReference>
<sequence>MGFGGIGPGSLVIILLIVILLFGTKKFRNIGSDIGGAFRNFKKAVKDDDPKKEDADATTDSIEQKEANVIDAEVTKVEEKEKQ</sequence>
<dbReference type="Pfam" id="PF02416">
    <property type="entry name" value="TatA_B_E"/>
    <property type="match status" value="1"/>
</dbReference>
<proteinExistence type="inferred from homology"/>
<dbReference type="PANTHER" id="PTHR42982:SF1">
    <property type="entry name" value="SEC-INDEPENDENT PROTEIN TRANSLOCASE PROTEIN TATA"/>
    <property type="match status" value="1"/>
</dbReference>
<dbReference type="GO" id="GO:0005886">
    <property type="term" value="C:plasma membrane"/>
    <property type="evidence" value="ECO:0007669"/>
    <property type="project" value="UniProtKB-SubCell"/>
</dbReference>
<gene>
    <name evidence="10" type="ORF">MNBD_GAMMA22-1716</name>
</gene>
<feature type="transmembrane region" description="Helical" evidence="9">
    <location>
        <begin position="6"/>
        <end position="23"/>
    </location>
</feature>
<keyword evidence="2" id="KW-0813">Transport</keyword>
<dbReference type="InterPro" id="IPR006312">
    <property type="entry name" value="TatA/E"/>
</dbReference>
<dbReference type="InterPro" id="IPR003369">
    <property type="entry name" value="TatA/B/E"/>
</dbReference>
<dbReference type="EMBL" id="UOFS01000019">
    <property type="protein sequence ID" value="VAW94977.1"/>
    <property type="molecule type" value="Genomic_DNA"/>
</dbReference>
<evidence type="ECO:0000256" key="7">
    <source>
        <dbReference type="ARBA" id="ARBA00023010"/>
    </source>
</evidence>
<keyword evidence="8 9" id="KW-0472">Membrane</keyword>
<protein>
    <submittedName>
        <fullName evidence="10">Twin-arginine translocation protein TatA</fullName>
    </submittedName>
</protein>
<name>A0A3B1A5V0_9ZZZZ</name>
<organism evidence="10">
    <name type="scientific">hydrothermal vent metagenome</name>
    <dbReference type="NCBI Taxonomy" id="652676"/>
    <lineage>
        <taxon>unclassified sequences</taxon>
        <taxon>metagenomes</taxon>
        <taxon>ecological metagenomes</taxon>
    </lineage>
</organism>
<accession>A0A3B1A5V0</accession>
<evidence type="ECO:0000256" key="9">
    <source>
        <dbReference type="SAM" id="Phobius"/>
    </source>
</evidence>
<evidence type="ECO:0000256" key="8">
    <source>
        <dbReference type="ARBA" id="ARBA00023136"/>
    </source>
</evidence>
<dbReference type="GO" id="GO:0043953">
    <property type="term" value="P:protein transport by the Tat complex"/>
    <property type="evidence" value="ECO:0007669"/>
    <property type="project" value="InterPro"/>
</dbReference>
<evidence type="ECO:0000256" key="2">
    <source>
        <dbReference type="ARBA" id="ARBA00022448"/>
    </source>
</evidence>
<keyword evidence="6 9" id="KW-1133">Transmembrane helix</keyword>
<dbReference type="PANTHER" id="PTHR42982">
    <property type="entry name" value="SEC-INDEPENDENT PROTEIN TRANSLOCASE PROTEIN TATA"/>
    <property type="match status" value="1"/>
</dbReference>